<dbReference type="AlphaFoldDB" id="A0A059EYC4"/>
<dbReference type="OrthoDB" id="10538675at2759"/>
<dbReference type="Proteomes" id="UP000030655">
    <property type="component" value="Unassembled WGS sequence"/>
</dbReference>
<reference evidence="2" key="1">
    <citation type="submission" date="2013-02" db="EMBL/GenBank/DDBJ databases">
        <authorList>
            <consortium name="The Broad Institute Genome Sequencing Platform"/>
            <person name="Cuomo C."/>
            <person name="Becnel J."/>
            <person name="Sanscrainte N."/>
            <person name="Walker B."/>
            <person name="Young S.K."/>
            <person name="Zeng Q."/>
            <person name="Gargeya S."/>
            <person name="Fitzgerald M."/>
            <person name="Haas B."/>
            <person name="Abouelleil A."/>
            <person name="Alvarado L."/>
            <person name="Arachchi H.M."/>
            <person name="Berlin A.M."/>
            <person name="Chapman S.B."/>
            <person name="Dewar J."/>
            <person name="Goldberg J."/>
            <person name="Griggs A."/>
            <person name="Gujja S."/>
            <person name="Hansen M."/>
            <person name="Howarth C."/>
            <person name="Imamovic A."/>
            <person name="Larimer J."/>
            <person name="McCowan C."/>
            <person name="Murphy C."/>
            <person name="Neiman D."/>
            <person name="Pearson M."/>
            <person name="Priest M."/>
            <person name="Roberts A."/>
            <person name="Saif S."/>
            <person name="Shea T."/>
            <person name="Sisk P."/>
            <person name="Sykes S."/>
            <person name="Wortman J."/>
            <person name="Nusbaum C."/>
            <person name="Birren B."/>
        </authorList>
    </citation>
    <scope>NUCLEOTIDE SEQUENCE [LARGE SCALE GENOMIC DNA]</scope>
    <source>
        <strain evidence="2">PRA339</strain>
    </source>
</reference>
<dbReference type="HOGENOM" id="CLU_2183303_0_0_1"/>
<accession>A0A059EYC4</accession>
<evidence type="ECO:0000313" key="2">
    <source>
        <dbReference type="Proteomes" id="UP000030655"/>
    </source>
</evidence>
<sequence>MSLLYFLFSNFDSSISTSMFEPPNFLKLSLYFGIVTSKTILNNHINVGYLINSSLQIIEFFILNNQRSIIAHVLKKDNLMLLKILFSHIETVCTQCLHGHLFTYMFFLN</sequence>
<gene>
    <name evidence="1" type="ORF">H312_02887</name>
</gene>
<dbReference type="VEuPathDB" id="MicrosporidiaDB:H312_02887"/>
<name>A0A059EYC4_9MICR</name>
<keyword evidence="2" id="KW-1185">Reference proteome</keyword>
<dbReference type="EMBL" id="KK365236">
    <property type="protein sequence ID" value="KCZ79716.1"/>
    <property type="molecule type" value="Genomic_DNA"/>
</dbReference>
<reference evidence="1 2" key="2">
    <citation type="submission" date="2014-03" db="EMBL/GenBank/DDBJ databases">
        <title>The Genome Sequence of Anncaliia algerae insect isolate PRA339.</title>
        <authorList>
            <consortium name="The Broad Institute Genome Sequencing Platform"/>
            <consortium name="The Broad Institute Genome Sequencing Center for Infectious Disease"/>
            <person name="Cuomo C."/>
            <person name="Becnel J."/>
            <person name="Sanscrainte N."/>
            <person name="Walker B."/>
            <person name="Young S.K."/>
            <person name="Zeng Q."/>
            <person name="Gargeya S."/>
            <person name="Fitzgerald M."/>
            <person name="Haas B."/>
            <person name="Abouelleil A."/>
            <person name="Alvarado L."/>
            <person name="Arachchi H.M."/>
            <person name="Berlin A.M."/>
            <person name="Chapman S.B."/>
            <person name="Dewar J."/>
            <person name="Goldberg J."/>
            <person name="Griggs A."/>
            <person name="Gujja S."/>
            <person name="Hansen M."/>
            <person name="Howarth C."/>
            <person name="Imamovic A."/>
            <person name="Larimer J."/>
            <person name="McCowan C."/>
            <person name="Murphy C."/>
            <person name="Neiman D."/>
            <person name="Pearson M."/>
            <person name="Priest M."/>
            <person name="Roberts A."/>
            <person name="Saif S."/>
            <person name="Shea T."/>
            <person name="Sisk P."/>
            <person name="Sykes S."/>
            <person name="Wortman J."/>
            <person name="Nusbaum C."/>
            <person name="Birren B."/>
        </authorList>
    </citation>
    <scope>NUCLEOTIDE SEQUENCE [LARGE SCALE GENOMIC DNA]</scope>
    <source>
        <strain evidence="1 2">PRA339</strain>
    </source>
</reference>
<proteinExistence type="predicted"/>
<evidence type="ECO:0000313" key="1">
    <source>
        <dbReference type="EMBL" id="KCZ79716.1"/>
    </source>
</evidence>
<protein>
    <submittedName>
        <fullName evidence="1">Uncharacterized protein</fullName>
    </submittedName>
</protein>
<organism evidence="1 2">
    <name type="scientific">Anncaliia algerae PRA339</name>
    <dbReference type="NCBI Taxonomy" id="1288291"/>
    <lineage>
        <taxon>Eukaryota</taxon>
        <taxon>Fungi</taxon>
        <taxon>Fungi incertae sedis</taxon>
        <taxon>Microsporidia</taxon>
        <taxon>Tubulinosematoidea</taxon>
        <taxon>Tubulinosematidae</taxon>
        <taxon>Anncaliia</taxon>
    </lineage>
</organism>